<keyword evidence="1" id="KW-0479">Metal-binding</keyword>
<evidence type="ECO:0000256" key="3">
    <source>
        <dbReference type="ARBA" id="ARBA00022771"/>
    </source>
</evidence>
<sequence length="493" mass="56504">MSADNEDPCRICWKPIIGKGFDIDTKPAHMTLTFSQIYSYISGFKPKNGSKVLCWGCSKDFIHAYKLTKQVEEKEKILSGEVPKIEKRKISKKRSFDESPTYETQNYDPPVQNLDFEMIVVKPEPISDSEGEYGSVDYGGNEFQNFSENEFEPENSNELSEPALLRPLVVIEDIKKELNDEGSSNDEKVKPKQETPIFVSQHKRSIQCILCDFTSPTVESYRAHARKMHPNVKMKCDGCSFTHHYITTLETHRKEMHWYKHKYVLKLANENENETKNEQTDDGDEKPLIAKQEIKSEPPCEVPQPIVKMQTAHGKPLGRKKQGEIKWPRKSKKIPIKCPLCPYSTIGKDNFRNHYRNQHNKQELKCDGCDAKFHLFYRLNRHREEEHGFEHEYIVDESLKVQPKPPKESSGLLFGTKLIFSRVSSSSEPDREAGRESLFLLSFLAPSFKCARSINCSTLLELRVLRVALELLDDRPPDGTNSLSPSVPSSSGS</sequence>
<dbReference type="GO" id="GO:0005634">
    <property type="term" value="C:nucleus"/>
    <property type="evidence" value="ECO:0007669"/>
    <property type="project" value="TreeGrafter"/>
</dbReference>
<reference evidence="6" key="1">
    <citation type="submission" date="2018-07" db="EMBL/GenBank/DDBJ databases">
        <authorList>
            <person name="Quirk P.G."/>
            <person name="Krulwich T.A."/>
        </authorList>
    </citation>
    <scope>NUCLEOTIDE SEQUENCE</scope>
</reference>
<proteinExistence type="predicted"/>
<gene>
    <name evidence="6" type="primary">CSON004400</name>
</gene>
<dbReference type="PROSITE" id="PS00028">
    <property type="entry name" value="ZINC_FINGER_C2H2_1"/>
    <property type="match status" value="1"/>
</dbReference>
<evidence type="ECO:0000256" key="2">
    <source>
        <dbReference type="ARBA" id="ARBA00022737"/>
    </source>
</evidence>
<dbReference type="PANTHER" id="PTHR24408:SF58">
    <property type="entry name" value="TRANSCRIPTION FACTOR (TFIIIA), PUTATIVE (AFU_ORTHOLOGUE AFUA_1G05150)-RELATED"/>
    <property type="match status" value="1"/>
</dbReference>
<evidence type="ECO:0000259" key="5">
    <source>
        <dbReference type="PROSITE" id="PS00028"/>
    </source>
</evidence>
<organism evidence="6">
    <name type="scientific">Culicoides sonorensis</name>
    <name type="common">Biting midge</name>
    <dbReference type="NCBI Taxonomy" id="179676"/>
    <lineage>
        <taxon>Eukaryota</taxon>
        <taxon>Metazoa</taxon>
        <taxon>Ecdysozoa</taxon>
        <taxon>Arthropoda</taxon>
        <taxon>Hexapoda</taxon>
        <taxon>Insecta</taxon>
        <taxon>Pterygota</taxon>
        <taxon>Neoptera</taxon>
        <taxon>Endopterygota</taxon>
        <taxon>Diptera</taxon>
        <taxon>Nematocera</taxon>
        <taxon>Chironomoidea</taxon>
        <taxon>Ceratopogonidae</taxon>
        <taxon>Ceratopogoninae</taxon>
        <taxon>Culicoides</taxon>
        <taxon>Monoculicoides</taxon>
    </lineage>
</organism>
<name>A0A336LTP3_CULSO</name>
<dbReference type="GO" id="GO:0008270">
    <property type="term" value="F:zinc ion binding"/>
    <property type="evidence" value="ECO:0007669"/>
    <property type="project" value="UniProtKB-KW"/>
</dbReference>
<dbReference type="InterPro" id="IPR013087">
    <property type="entry name" value="Znf_C2H2_type"/>
</dbReference>
<keyword evidence="3" id="KW-0863">Zinc-finger</keyword>
<feature type="domain" description="C2H2-type" evidence="5">
    <location>
        <begin position="366"/>
        <end position="387"/>
    </location>
</feature>
<keyword evidence="4" id="KW-0862">Zinc</keyword>
<keyword evidence="2" id="KW-0677">Repeat</keyword>
<dbReference type="VEuPathDB" id="VectorBase:CSON004400"/>
<dbReference type="SMART" id="SM00355">
    <property type="entry name" value="ZnF_C2H2"/>
    <property type="match status" value="4"/>
</dbReference>
<dbReference type="GO" id="GO:0043565">
    <property type="term" value="F:sequence-specific DNA binding"/>
    <property type="evidence" value="ECO:0007669"/>
    <property type="project" value="TreeGrafter"/>
</dbReference>
<evidence type="ECO:0000256" key="4">
    <source>
        <dbReference type="ARBA" id="ARBA00022833"/>
    </source>
</evidence>
<dbReference type="GO" id="GO:0000981">
    <property type="term" value="F:DNA-binding transcription factor activity, RNA polymerase II-specific"/>
    <property type="evidence" value="ECO:0007669"/>
    <property type="project" value="TreeGrafter"/>
</dbReference>
<dbReference type="PANTHER" id="PTHR24408">
    <property type="entry name" value="ZINC FINGER PROTEIN"/>
    <property type="match status" value="1"/>
</dbReference>
<accession>A0A336LTP3</accession>
<dbReference type="EMBL" id="UFQT01000186">
    <property type="protein sequence ID" value="SSX21295.1"/>
    <property type="molecule type" value="Genomic_DNA"/>
</dbReference>
<evidence type="ECO:0000256" key="1">
    <source>
        <dbReference type="ARBA" id="ARBA00022723"/>
    </source>
</evidence>
<dbReference type="SUPFAM" id="SSF57667">
    <property type="entry name" value="beta-beta-alpha zinc fingers"/>
    <property type="match status" value="1"/>
</dbReference>
<dbReference type="Gene3D" id="3.30.160.60">
    <property type="entry name" value="Classic Zinc Finger"/>
    <property type="match status" value="2"/>
</dbReference>
<dbReference type="InterPro" id="IPR036236">
    <property type="entry name" value="Znf_C2H2_sf"/>
</dbReference>
<protein>
    <submittedName>
        <fullName evidence="6">CSON004400 protein</fullName>
    </submittedName>
</protein>
<evidence type="ECO:0000313" key="6">
    <source>
        <dbReference type="EMBL" id="SSX21295.1"/>
    </source>
</evidence>
<dbReference type="AlphaFoldDB" id="A0A336LTP3"/>